<dbReference type="Proteomes" id="UP000298652">
    <property type="component" value="Chromosome 9"/>
</dbReference>
<gene>
    <name evidence="2" type="ORF">SEVIR_9G343750v2</name>
</gene>
<organism evidence="2 3">
    <name type="scientific">Setaria viridis</name>
    <name type="common">Green bristlegrass</name>
    <name type="synonym">Setaria italica subsp. viridis</name>
    <dbReference type="NCBI Taxonomy" id="4556"/>
    <lineage>
        <taxon>Eukaryota</taxon>
        <taxon>Viridiplantae</taxon>
        <taxon>Streptophyta</taxon>
        <taxon>Embryophyta</taxon>
        <taxon>Tracheophyta</taxon>
        <taxon>Spermatophyta</taxon>
        <taxon>Magnoliopsida</taxon>
        <taxon>Liliopsida</taxon>
        <taxon>Poales</taxon>
        <taxon>Poaceae</taxon>
        <taxon>PACMAD clade</taxon>
        <taxon>Panicoideae</taxon>
        <taxon>Panicodae</taxon>
        <taxon>Paniceae</taxon>
        <taxon>Cenchrinae</taxon>
        <taxon>Setaria</taxon>
    </lineage>
</organism>
<reference evidence="2" key="1">
    <citation type="submission" date="2019-03" db="EMBL/GenBank/DDBJ databases">
        <title>WGS assembly of Setaria viridis.</title>
        <authorList>
            <person name="Huang P."/>
            <person name="Jenkins J."/>
            <person name="Grimwood J."/>
            <person name="Barry K."/>
            <person name="Healey A."/>
            <person name="Mamidi S."/>
            <person name="Sreedasyam A."/>
            <person name="Shu S."/>
            <person name="Feldman M."/>
            <person name="Wu J."/>
            <person name="Yu Y."/>
            <person name="Chen C."/>
            <person name="Johnson J."/>
            <person name="Rokhsar D."/>
            <person name="Baxter I."/>
            <person name="Schmutz J."/>
            <person name="Brutnell T."/>
            <person name="Kellogg E."/>
        </authorList>
    </citation>
    <scope>NUCLEOTIDE SEQUENCE [LARGE SCALE GENOMIC DNA]</scope>
</reference>
<dbReference type="EMBL" id="CM016560">
    <property type="protein sequence ID" value="TKV95166.1"/>
    <property type="molecule type" value="Genomic_DNA"/>
</dbReference>
<evidence type="ECO:0000313" key="2">
    <source>
        <dbReference type="EMBL" id="TKV95166.1"/>
    </source>
</evidence>
<proteinExistence type="predicted"/>
<evidence type="ECO:0000313" key="3">
    <source>
        <dbReference type="Proteomes" id="UP000298652"/>
    </source>
</evidence>
<evidence type="ECO:0000256" key="1">
    <source>
        <dbReference type="SAM" id="SignalP"/>
    </source>
</evidence>
<protein>
    <submittedName>
        <fullName evidence="2">Uncharacterized protein</fullName>
    </submittedName>
</protein>
<dbReference type="AlphaFoldDB" id="A0A4U6TDB8"/>
<dbReference type="Gramene" id="TKV95166">
    <property type="protein sequence ID" value="TKV95166"/>
    <property type="gene ID" value="SEVIR_9G343750v2"/>
</dbReference>
<name>A0A4U6TDB8_SETVI</name>
<feature type="signal peptide" evidence="1">
    <location>
        <begin position="1"/>
        <end position="19"/>
    </location>
</feature>
<accession>A0A4U6TDB8</accession>
<feature type="chain" id="PRO_5020244172" evidence="1">
    <location>
        <begin position="20"/>
        <end position="88"/>
    </location>
</feature>
<keyword evidence="3" id="KW-1185">Reference proteome</keyword>
<sequence>MFHWNTVSWNALITAYAHAGDNGTLAVQYDAGTGLPVLERPKGPQEALKFIRSVPFEADAIIWKTLLSISKIRQDVGVEWLRSLLAIL</sequence>
<keyword evidence="1" id="KW-0732">Signal</keyword>